<evidence type="ECO:0000313" key="3">
    <source>
        <dbReference type="Proteomes" id="UP000463700"/>
    </source>
</evidence>
<feature type="domain" description="Rhamnogalacturonase A/B/Epimerase-like pectate lyase" evidence="1">
    <location>
        <begin position="104"/>
        <end position="325"/>
    </location>
</feature>
<dbReference type="Pfam" id="PF12708">
    <property type="entry name" value="Pect-lyase_RHGA_epim"/>
    <property type="match status" value="1"/>
</dbReference>
<accession>A0A6N6W804</accession>
<organism evidence="2 3">
    <name type="scientific">Paraburkholderia madseniana</name>
    <dbReference type="NCBI Taxonomy" id="2599607"/>
    <lineage>
        <taxon>Bacteria</taxon>
        <taxon>Pseudomonadati</taxon>
        <taxon>Pseudomonadota</taxon>
        <taxon>Betaproteobacteria</taxon>
        <taxon>Burkholderiales</taxon>
        <taxon>Burkholderiaceae</taxon>
        <taxon>Paraburkholderia</taxon>
    </lineage>
</organism>
<dbReference type="InterPro" id="IPR024535">
    <property type="entry name" value="RHGA/B-epi-like_pectate_lyase"/>
</dbReference>
<proteinExistence type="predicted"/>
<comment type="caution">
    <text evidence="2">The sequence shown here is derived from an EMBL/GenBank/DDBJ whole genome shotgun (WGS) entry which is preliminary data.</text>
</comment>
<dbReference type="InterPro" id="IPR012334">
    <property type="entry name" value="Pectin_lyas_fold"/>
</dbReference>
<dbReference type="Gene3D" id="2.160.20.10">
    <property type="entry name" value="Single-stranded right-handed beta-helix, Pectin lyase-like"/>
    <property type="match status" value="1"/>
</dbReference>
<name>A0A6N6W804_9BURK</name>
<sequence length="511" mass="52610">MATPQQQLSSSIAALSASIAGLAPGLHPASELVTPTTSIAALRALTGAMFPTVLVRNYDGASTGETQGVYVLDADDSTSPDNDGTIIVAADGGRYKLQIDGGVSLKRFGAKGDGSTDDTRAVLNWIAFVFATGITGYAPAGTYKVTQPVAMDWGPVATTGATFVGDGAAQSVFDLSSVTTSPAWLMTDTTGSDACFYGTFKDIGFIGDVPGPLLQIGNEDYSDAFNEFEIKVQVKNNNTTESACGTELNGLYNCSAFLVSNCHGHGDALRIRQTQFSHIFGSSGNADTAIHLTGGYSYGNTFISHDCEVVNTCVVIDEQNVSQNTWIGGQFVWSNGSGPAVAAINATNGNNNRFVGINLASPGSWTAAGGAVGVLLDNRGVGNYLFGQVTVKPVSGDGDLIVDSVTGNIAQLLFRNNGNSAWGWTRDTSGNLLLIRYNPSTGASIDTPIVIEPSQGVSTFKKASLSGVGFFGAGVSTTRPTVSGAKGGNAALASLIQQLAALGLIADSTTA</sequence>
<protein>
    <recommendedName>
        <fullName evidence="1">Rhamnogalacturonase A/B/Epimerase-like pectate lyase domain-containing protein</fullName>
    </recommendedName>
</protein>
<evidence type="ECO:0000313" key="2">
    <source>
        <dbReference type="EMBL" id="KAE8756099.1"/>
    </source>
</evidence>
<dbReference type="SUPFAM" id="SSF51126">
    <property type="entry name" value="Pectin lyase-like"/>
    <property type="match status" value="1"/>
</dbReference>
<dbReference type="OrthoDB" id="8978094at2"/>
<dbReference type="EMBL" id="VOSW01000071">
    <property type="protein sequence ID" value="KAE8756099.1"/>
    <property type="molecule type" value="Genomic_DNA"/>
</dbReference>
<reference evidence="2 3" key="1">
    <citation type="journal article" date="2020" name="Int. J. Syst. Evol. Microbiol.">
        <title>Paraburkholderia madseniana sp. nov., a phenolic acid-degrading bacterium isolated from acidic forest soil.</title>
        <authorList>
            <person name="Wilhelm R.C."/>
            <person name="Murphy S.J.L."/>
            <person name="Feriancek N.M."/>
            <person name="Karasz D.C."/>
            <person name="DeRito C.M."/>
            <person name="Newman J.D."/>
            <person name="Buckley D.H."/>
        </authorList>
    </citation>
    <scope>NUCLEOTIDE SEQUENCE [LARGE SCALE GENOMIC DNA]</scope>
    <source>
        <strain evidence="2 3">RP11</strain>
    </source>
</reference>
<evidence type="ECO:0000259" key="1">
    <source>
        <dbReference type="Pfam" id="PF12708"/>
    </source>
</evidence>
<dbReference type="Proteomes" id="UP000463700">
    <property type="component" value="Unassembled WGS sequence"/>
</dbReference>
<gene>
    <name evidence="2" type="ORF">FSO04_30820</name>
</gene>
<dbReference type="AlphaFoldDB" id="A0A6N6W804"/>
<dbReference type="InterPro" id="IPR011050">
    <property type="entry name" value="Pectin_lyase_fold/virulence"/>
</dbReference>